<evidence type="ECO:0000313" key="3">
    <source>
        <dbReference type="Proteomes" id="UP000018888"/>
    </source>
</evidence>
<feature type="compositionally biased region" description="Basic and acidic residues" evidence="1">
    <location>
        <begin position="75"/>
        <end position="86"/>
    </location>
</feature>
<protein>
    <submittedName>
        <fullName evidence="2">Uncharacterized protein</fullName>
    </submittedName>
</protein>
<dbReference type="EMBL" id="AUPC02000091">
    <property type="protein sequence ID" value="POG72799.1"/>
    <property type="molecule type" value="Genomic_DNA"/>
</dbReference>
<name>A0A2P4Q575_RHIID</name>
<gene>
    <name evidence="2" type="ORF">GLOIN_2v1477422</name>
</gene>
<keyword evidence="3" id="KW-1185">Reference proteome</keyword>
<organism evidence="2 3">
    <name type="scientific">Rhizophagus irregularis (strain DAOM 181602 / DAOM 197198 / MUCL 43194)</name>
    <name type="common">Arbuscular mycorrhizal fungus</name>
    <name type="synonym">Glomus intraradices</name>
    <dbReference type="NCBI Taxonomy" id="747089"/>
    <lineage>
        <taxon>Eukaryota</taxon>
        <taxon>Fungi</taxon>
        <taxon>Fungi incertae sedis</taxon>
        <taxon>Mucoromycota</taxon>
        <taxon>Glomeromycotina</taxon>
        <taxon>Glomeromycetes</taxon>
        <taxon>Glomerales</taxon>
        <taxon>Glomeraceae</taxon>
        <taxon>Rhizophagus</taxon>
    </lineage>
</organism>
<sequence>MVIPKEKSLEEHITCSAIDFFRTRQNVFCLKWVIMRKPSLKVGNTSCHGSIIIISVKFEASLYKKKLRDTNLSKRQNCQEEREHQKYQVTTNKSEISSDVNNNEDGEAIKIDLKRILDEFLRELEVKVKKDITKNERNAGSYVLKRSTRTLNIENATMENYTASMRTLPNSPQKLENLKSLTNLEFLLDKS</sequence>
<reference evidence="2 3" key="1">
    <citation type="journal article" date="2013" name="Proc. Natl. Acad. Sci. U.S.A.">
        <title>Genome of an arbuscular mycorrhizal fungus provides insight into the oldest plant symbiosis.</title>
        <authorList>
            <person name="Tisserant E."/>
            <person name="Malbreil M."/>
            <person name="Kuo A."/>
            <person name="Kohler A."/>
            <person name="Symeonidi A."/>
            <person name="Balestrini R."/>
            <person name="Charron P."/>
            <person name="Duensing N."/>
            <person name="Frei Dit Frey N."/>
            <person name="Gianinazzi-Pearson V."/>
            <person name="Gilbert L.B."/>
            <person name="Handa Y."/>
            <person name="Herr J.R."/>
            <person name="Hijri M."/>
            <person name="Koul R."/>
            <person name="Kawaguchi M."/>
            <person name="Krajinski F."/>
            <person name="Lammers P.J."/>
            <person name="Masclaux F.G."/>
            <person name="Murat C."/>
            <person name="Morin E."/>
            <person name="Ndikumana S."/>
            <person name="Pagni M."/>
            <person name="Petitpierre D."/>
            <person name="Requena N."/>
            <person name="Rosikiewicz P."/>
            <person name="Riley R."/>
            <person name="Saito K."/>
            <person name="San Clemente H."/>
            <person name="Shapiro H."/>
            <person name="van Tuinen D."/>
            <person name="Becard G."/>
            <person name="Bonfante P."/>
            <person name="Paszkowski U."/>
            <person name="Shachar-Hill Y.Y."/>
            <person name="Tuskan G.A."/>
            <person name="Young P.W."/>
            <person name="Sanders I.R."/>
            <person name="Henrissat B."/>
            <person name="Rensing S.A."/>
            <person name="Grigoriev I.V."/>
            <person name="Corradi N."/>
            <person name="Roux C."/>
            <person name="Martin F."/>
        </authorList>
    </citation>
    <scope>NUCLEOTIDE SEQUENCE [LARGE SCALE GENOMIC DNA]</scope>
    <source>
        <strain evidence="2 3">DAOM 197198</strain>
    </source>
</reference>
<accession>A0A2P4Q575</accession>
<comment type="caution">
    <text evidence="2">The sequence shown here is derived from an EMBL/GenBank/DDBJ whole genome shotgun (WGS) entry which is preliminary data.</text>
</comment>
<feature type="region of interest" description="Disordered" evidence="1">
    <location>
        <begin position="75"/>
        <end position="101"/>
    </location>
</feature>
<evidence type="ECO:0000313" key="2">
    <source>
        <dbReference type="EMBL" id="POG72799.1"/>
    </source>
</evidence>
<reference evidence="2 3" key="2">
    <citation type="journal article" date="2018" name="New Phytol.">
        <title>High intraspecific genome diversity in the model arbuscular mycorrhizal symbiont Rhizophagus irregularis.</title>
        <authorList>
            <person name="Chen E.C.H."/>
            <person name="Morin E."/>
            <person name="Beaudet D."/>
            <person name="Noel J."/>
            <person name="Yildirir G."/>
            <person name="Ndikumana S."/>
            <person name="Charron P."/>
            <person name="St-Onge C."/>
            <person name="Giorgi J."/>
            <person name="Kruger M."/>
            <person name="Marton T."/>
            <person name="Ropars J."/>
            <person name="Grigoriev I.V."/>
            <person name="Hainaut M."/>
            <person name="Henrissat B."/>
            <person name="Roux C."/>
            <person name="Martin F."/>
            <person name="Corradi N."/>
        </authorList>
    </citation>
    <scope>NUCLEOTIDE SEQUENCE [LARGE SCALE GENOMIC DNA]</scope>
    <source>
        <strain evidence="2 3">DAOM 197198</strain>
    </source>
</reference>
<feature type="compositionally biased region" description="Polar residues" evidence="1">
    <location>
        <begin position="87"/>
        <end position="101"/>
    </location>
</feature>
<dbReference type="Proteomes" id="UP000018888">
    <property type="component" value="Unassembled WGS sequence"/>
</dbReference>
<dbReference type="VEuPathDB" id="FungiDB:RhiirFUN_011542"/>
<proteinExistence type="predicted"/>
<evidence type="ECO:0000256" key="1">
    <source>
        <dbReference type="SAM" id="MobiDB-lite"/>
    </source>
</evidence>
<dbReference type="AlphaFoldDB" id="A0A2P4Q575"/>